<organism evidence="2 3">
    <name type="scientific">Peribacillus simplex</name>
    <dbReference type="NCBI Taxonomy" id="1478"/>
    <lineage>
        <taxon>Bacteria</taxon>
        <taxon>Bacillati</taxon>
        <taxon>Bacillota</taxon>
        <taxon>Bacilli</taxon>
        <taxon>Bacillales</taxon>
        <taxon>Bacillaceae</taxon>
        <taxon>Peribacillus</taxon>
    </lineage>
</organism>
<gene>
    <name evidence="2" type="ORF">FQP34_18860</name>
</gene>
<dbReference type="InterPro" id="IPR033452">
    <property type="entry name" value="GH30_C"/>
</dbReference>
<evidence type="ECO:0000313" key="3">
    <source>
        <dbReference type="Proteomes" id="UP000317770"/>
    </source>
</evidence>
<dbReference type="Pfam" id="PF17189">
    <property type="entry name" value="Glyco_hydro_30C"/>
    <property type="match status" value="1"/>
</dbReference>
<evidence type="ECO:0000259" key="1">
    <source>
        <dbReference type="Pfam" id="PF17189"/>
    </source>
</evidence>
<sequence length="87" mass="9656">MENGGTVYGANPKEKSHFSHFIKKGAVRIETQGSWTGNTVAFRNPEGSTVIVLSDPFNDERELFLNDGFTTNCFILEPNSFNTIILS</sequence>
<dbReference type="AlphaFoldDB" id="A0A8B5XVF8"/>
<proteinExistence type="predicted"/>
<feature type="domain" description="Glycosyl hydrolase family 30 beta sandwich" evidence="1">
    <location>
        <begin position="25"/>
        <end position="84"/>
    </location>
</feature>
<dbReference type="Gene3D" id="2.60.40.1180">
    <property type="entry name" value="Golgi alpha-mannosidase II"/>
    <property type="match status" value="1"/>
</dbReference>
<comment type="caution">
    <text evidence="2">The sequence shown here is derived from an EMBL/GenBank/DDBJ whole genome shotgun (WGS) entry which is preliminary data.</text>
</comment>
<protein>
    <recommendedName>
        <fullName evidence="1">Glycosyl hydrolase family 30 beta sandwich domain-containing protein</fullName>
    </recommendedName>
</protein>
<dbReference type="Proteomes" id="UP000317770">
    <property type="component" value="Unassembled WGS sequence"/>
</dbReference>
<dbReference type="InterPro" id="IPR013780">
    <property type="entry name" value="Glyco_hydro_b"/>
</dbReference>
<dbReference type="EMBL" id="VNKI01000009">
    <property type="protein sequence ID" value="TVX78604.1"/>
    <property type="molecule type" value="Genomic_DNA"/>
</dbReference>
<accession>A0A8B5XVF8</accession>
<reference evidence="2 3" key="1">
    <citation type="submission" date="2019-07" db="EMBL/GenBank/DDBJ databases">
        <title>Genome assembly of Bacillus simplex strain GGC-P6A.</title>
        <authorList>
            <person name="Jennings M.E."/>
            <person name="Barton H.A."/>
        </authorList>
    </citation>
    <scope>NUCLEOTIDE SEQUENCE [LARGE SCALE GENOMIC DNA]</scope>
    <source>
        <strain evidence="2 3">GGC-P6A</strain>
    </source>
</reference>
<name>A0A8B5XVF8_9BACI</name>
<evidence type="ECO:0000313" key="2">
    <source>
        <dbReference type="EMBL" id="TVX78604.1"/>
    </source>
</evidence>